<evidence type="ECO:0000313" key="2">
    <source>
        <dbReference type="EMBL" id="KDN56044.1"/>
    </source>
</evidence>
<comment type="caution">
    <text evidence="2">The sequence shown here is derived from an EMBL/GenBank/DDBJ whole genome shotgun (WGS) entry which is preliminary data.</text>
</comment>
<feature type="transmembrane region" description="Helical" evidence="1">
    <location>
        <begin position="21"/>
        <end position="49"/>
    </location>
</feature>
<sequence length="309" mass="36344">MWFFYLDKLERNKVIKLIMKQFLLFTIKTIIIFLLLAVVLDVLYTYVFLQSKNRGKIETVFNSKAQKYDVVILGSSRANNHFVTPMFEEKGLKAFNYGMSGGHLFEASLMLKLMIERKYEIKNLILEADLNLANDHQAEGISAKFLPYIHNSDVVKKHFESQEDFKELYYIPFYRYIKYDSKIGFRETFFTLIHKKTSLLDNQGYYPLLKHKKGNMKNNIVNLNPLVHNKYYEEIKAICKANNINFIAVMTPMCENVVGMNYFDKVKKAYPEIHNYENAVVENNYFSSCGHMNDEGAKFFTARILKDFF</sequence>
<keyword evidence="3" id="KW-1185">Reference proteome</keyword>
<dbReference type="PATRIC" id="fig|1492738.3.peg.936"/>
<accession>A0A066WYP2</accession>
<proteinExistence type="predicted"/>
<evidence type="ECO:0000313" key="3">
    <source>
        <dbReference type="Proteomes" id="UP000027064"/>
    </source>
</evidence>
<dbReference type="STRING" id="1492738.FEM21_09430"/>
<gene>
    <name evidence="2" type="ORF">FEM21_09430</name>
</gene>
<evidence type="ECO:0000256" key="1">
    <source>
        <dbReference type="SAM" id="Phobius"/>
    </source>
</evidence>
<name>A0A066WYP2_9FLAO</name>
<keyword evidence="1" id="KW-0812">Transmembrane</keyword>
<reference evidence="2 3" key="1">
    <citation type="submission" date="2014-05" db="EMBL/GenBank/DDBJ databases">
        <title>Genome Sequence of Flavobacterium sp. EM1321.</title>
        <authorList>
            <person name="Shin S.-K."/>
            <person name="Yi H."/>
        </authorList>
    </citation>
    <scope>NUCLEOTIDE SEQUENCE [LARGE SCALE GENOMIC DNA]</scope>
    <source>
        <strain evidence="2 3">EM1321</strain>
    </source>
</reference>
<keyword evidence="1" id="KW-1133">Transmembrane helix</keyword>
<organism evidence="2 3">
    <name type="scientific">Flavobacterium seoulense</name>
    <dbReference type="NCBI Taxonomy" id="1492738"/>
    <lineage>
        <taxon>Bacteria</taxon>
        <taxon>Pseudomonadati</taxon>
        <taxon>Bacteroidota</taxon>
        <taxon>Flavobacteriia</taxon>
        <taxon>Flavobacteriales</taxon>
        <taxon>Flavobacteriaceae</taxon>
        <taxon>Flavobacterium</taxon>
    </lineage>
</organism>
<dbReference type="AlphaFoldDB" id="A0A066WYP2"/>
<keyword evidence="1" id="KW-0472">Membrane</keyword>
<dbReference type="eggNOG" id="COG2755">
    <property type="taxonomic scope" value="Bacteria"/>
</dbReference>
<dbReference type="EMBL" id="JNCA01000007">
    <property type="protein sequence ID" value="KDN56044.1"/>
    <property type="molecule type" value="Genomic_DNA"/>
</dbReference>
<dbReference type="Proteomes" id="UP000027064">
    <property type="component" value="Unassembled WGS sequence"/>
</dbReference>
<protein>
    <recommendedName>
        <fullName evidence="4">SGNH/GDSL hydrolase family protein</fullName>
    </recommendedName>
</protein>
<evidence type="ECO:0008006" key="4">
    <source>
        <dbReference type="Google" id="ProtNLM"/>
    </source>
</evidence>